<evidence type="ECO:0000256" key="3">
    <source>
        <dbReference type="PIRSR" id="PIRSR000097-2"/>
    </source>
</evidence>
<gene>
    <name evidence="6" type="ORF">AGOS_ABL209C</name>
</gene>
<dbReference type="GO" id="GO:0004032">
    <property type="term" value="F:aldose reductase (NADPH) activity"/>
    <property type="evidence" value="ECO:0000318"/>
    <property type="project" value="GO_Central"/>
</dbReference>
<dbReference type="Pfam" id="PF00248">
    <property type="entry name" value="Aldo_ket_red"/>
    <property type="match status" value="1"/>
</dbReference>
<evidence type="ECO:0000256" key="4">
    <source>
        <dbReference type="PIRSR" id="PIRSR000097-3"/>
    </source>
</evidence>
<dbReference type="PRINTS" id="PR00069">
    <property type="entry name" value="ALDKETRDTASE"/>
</dbReference>
<dbReference type="FunCoup" id="Q75E75">
    <property type="interactions" value="145"/>
</dbReference>
<dbReference type="FunFam" id="3.20.20.100:FF:000002">
    <property type="entry name" value="2,5-diketo-D-gluconic acid reductase A"/>
    <property type="match status" value="1"/>
</dbReference>
<dbReference type="InterPro" id="IPR023210">
    <property type="entry name" value="NADP_OxRdtase_dom"/>
</dbReference>
<evidence type="ECO:0000256" key="1">
    <source>
        <dbReference type="ARBA" id="ARBA00023002"/>
    </source>
</evidence>
<feature type="site" description="Lowers pKa of active site Tyr" evidence="4">
    <location>
        <position position="87"/>
    </location>
</feature>
<dbReference type="KEGG" id="ago:AGOS_ABL209C"/>
<evidence type="ECO:0000256" key="2">
    <source>
        <dbReference type="PIRSR" id="PIRSR000097-1"/>
    </source>
</evidence>
<reference evidence="7" key="2">
    <citation type="journal article" date="2013" name="G3 (Bethesda)">
        <title>Genomes of Ashbya fungi isolated from insects reveal four mating-type loci, numerous translocations, lack of transposons, and distinct gene duplications.</title>
        <authorList>
            <person name="Dietrich F.S."/>
            <person name="Voegeli S."/>
            <person name="Kuo S."/>
            <person name="Philippsen P."/>
        </authorList>
    </citation>
    <scope>GENOME REANNOTATION</scope>
    <source>
        <strain evidence="7">ATCC 10895 / CBS 109.51 / FGSC 9923 / NRRL Y-1056</strain>
    </source>
</reference>
<dbReference type="Proteomes" id="UP000000591">
    <property type="component" value="Chromosome II"/>
</dbReference>
<evidence type="ECO:0000259" key="5">
    <source>
        <dbReference type="Pfam" id="PF00248"/>
    </source>
</evidence>
<dbReference type="GeneID" id="4618817"/>
<dbReference type="InterPro" id="IPR020471">
    <property type="entry name" value="AKR"/>
</dbReference>
<dbReference type="eggNOG" id="KOG1577">
    <property type="taxonomic scope" value="Eukaryota"/>
</dbReference>
<dbReference type="OMA" id="FMTMKAA"/>
<protein>
    <submittedName>
        <fullName evidence="6">ABL209Cp</fullName>
    </submittedName>
</protein>
<dbReference type="EMBL" id="AE016815">
    <property type="protein sequence ID" value="AAS50562.2"/>
    <property type="molecule type" value="Genomic_DNA"/>
</dbReference>
<dbReference type="RefSeq" id="NP_982738.2">
    <property type="nucleotide sequence ID" value="NM_208091.2"/>
</dbReference>
<dbReference type="PIRSF" id="PIRSF000097">
    <property type="entry name" value="AKR"/>
    <property type="match status" value="1"/>
</dbReference>
<dbReference type="InterPro" id="IPR036812">
    <property type="entry name" value="NAD(P)_OxRdtase_dom_sf"/>
</dbReference>
<dbReference type="PROSITE" id="PS00062">
    <property type="entry name" value="ALDOKETO_REDUCTASE_2"/>
    <property type="match status" value="1"/>
</dbReference>
<dbReference type="InParanoid" id="Q75E75"/>
<feature type="binding site" evidence="3">
    <location>
        <position position="121"/>
    </location>
    <ligand>
        <name>substrate</name>
    </ligand>
</feature>
<evidence type="ECO:0000313" key="6">
    <source>
        <dbReference type="EMBL" id="AAS50562.2"/>
    </source>
</evidence>
<sequence>MVRVMQKEDCHFRRLSDGTQIPSVGLGVYQVSEQTVQDLVYEALEVGYRLFDSAQAYHNEDGVARGIAAWLKHAPGRRREDVYFTTKINTQNHGYEATKKSLEKSLHAAGPLGYIDLVLVHAPMSDRTRRLGTWQALEEAVVEGQVRSIGVSNYGQQHLSELLGWEGLKIRPVVNQVEINPWLCRQELVQYCRENNIAVQAFSPLMRGKRLDDPILQKVAHQYDKGVAQILVRWSIQMGFIVLPKTAKKERLAPNFDIWDFELSAETMSELTHPDDYFVTVPRWDPTTYEG</sequence>
<dbReference type="HOGENOM" id="CLU_023205_0_1_1"/>
<evidence type="ECO:0000313" key="7">
    <source>
        <dbReference type="Proteomes" id="UP000000591"/>
    </source>
</evidence>
<organism evidence="6 7">
    <name type="scientific">Eremothecium gossypii (strain ATCC 10895 / CBS 109.51 / FGSC 9923 / NRRL Y-1056)</name>
    <name type="common">Yeast</name>
    <name type="synonym">Ashbya gossypii</name>
    <dbReference type="NCBI Taxonomy" id="284811"/>
    <lineage>
        <taxon>Eukaryota</taxon>
        <taxon>Fungi</taxon>
        <taxon>Dikarya</taxon>
        <taxon>Ascomycota</taxon>
        <taxon>Saccharomycotina</taxon>
        <taxon>Saccharomycetes</taxon>
        <taxon>Saccharomycetales</taxon>
        <taxon>Saccharomycetaceae</taxon>
        <taxon>Eremothecium</taxon>
    </lineage>
</organism>
<dbReference type="AlphaFoldDB" id="Q75E75"/>
<proteinExistence type="predicted"/>
<dbReference type="InterPro" id="IPR018170">
    <property type="entry name" value="Aldo/ket_reductase_CS"/>
</dbReference>
<name>Q75E75_EREGS</name>
<keyword evidence="1" id="KW-0560">Oxidoreductase</keyword>
<dbReference type="PANTHER" id="PTHR43827">
    <property type="entry name" value="2,5-DIKETO-D-GLUCONIC ACID REDUCTASE"/>
    <property type="match status" value="1"/>
</dbReference>
<dbReference type="CDD" id="cd19071">
    <property type="entry name" value="AKR_AKR1-5-like"/>
    <property type="match status" value="1"/>
</dbReference>
<dbReference type="SUPFAM" id="SSF51430">
    <property type="entry name" value="NAD(P)-linked oxidoreductase"/>
    <property type="match status" value="1"/>
</dbReference>
<dbReference type="Gene3D" id="3.20.20.100">
    <property type="entry name" value="NADP-dependent oxidoreductase domain"/>
    <property type="match status" value="1"/>
</dbReference>
<feature type="active site" description="Proton donor" evidence="2">
    <location>
        <position position="57"/>
    </location>
</feature>
<feature type="domain" description="NADP-dependent oxidoreductase" evidence="5">
    <location>
        <begin position="30"/>
        <end position="272"/>
    </location>
</feature>
<dbReference type="PANTHER" id="PTHR43827:SF13">
    <property type="entry name" value="ALDO_KETO REDUCTASE FAMILY PROTEIN"/>
    <property type="match status" value="1"/>
</dbReference>
<dbReference type="STRING" id="284811.Q75E75"/>
<keyword evidence="7" id="KW-1185">Reference proteome</keyword>
<dbReference type="GO" id="GO:0005829">
    <property type="term" value="C:cytosol"/>
    <property type="evidence" value="ECO:0000318"/>
    <property type="project" value="GO_Central"/>
</dbReference>
<reference evidence="6 7" key="1">
    <citation type="journal article" date="2004" name="Science">
        <title>The Ashbya gossypii genome as a tool for mapping the ancient Saccharomyces cerevisiae genome.</title>
        <authorList>
            <person name="Dietrich F.S."/>
            <person name="Voegeli S."/>
            <person name="Brachat S."/>
            <person name="Lerch A."/>
            <person name="Gates K."/>
            <person name="Steiner S."/>
            <person name="Mohr C."/>
            <person name="Pohlmann R."/>
            <person name="Luedi P."/>
            <person name="Choi S."/>
            <person name="Wing R.A."/>
            <person name="Flavier A."/>
            <person name="Gaffney T.D."/>
            <person name="Philippsen P."/>
        </authorList>
    </citation>
    <scope>NUCLEOTIDE SEQUENCE [LARGE SCALE GENOMIC DNA]</scope>
    <source>
        <strain evidence="7">ATCC 10895 / CBS 109.51 / FGSC 9923 / NRRL Y-1056</strain>
    </source>
</reference>
<dbReference type="OrthoDB" id="416253at2759"/>
<accession>Q75E75</accession>